<reference evidence="1 2" key="1">
    <citation type="submission" date="2021-07" db="EMBL/GenBank/DDBJ databases">
        <title>Clostridium weizhouense sp. nov., an anaerobic bacterium isolated from activated sludge of Petroleum wastewater.</title>
        <authorList>
            <person name="Li Q."/>
        </authorList>
    </citation>
    <scope>NUCLEOTIDE SEQUENCE [LARGE SCALE GENOMIC DNA]</scope>
    <source>
        <strain evidence="1 2">YB-6</strain>
    </source>
</reference>
<keyword evidence="2" id="KW-1185">Reference proteome</keyword>
<dbReference type="Proteomes" id="UP001519921">
    <property type="component" value="Unassembled WGS sequence"/>
</dbReference>
<gene>
    <name evidence="1" type="ORF">KYD98_02570</name>
</gene>
<organism evidence="1 2">
    <name type="scientific">Clostridium weizhouense</name>
    <dbReference type="NCBI Taxonomy" id="2859781"/>
    <lineage>
        <taxon>Bacteria</taxon>
        <taxon>Bacillati</taxon>
        <taxon>Bacillota</taxon>
        <taxon>Clostridia</taxon>
        <taxon>Eubacteriales</taxon>
        <taxon>Clostridiaceae</taxon>
        <taxon>Clostridium</taxon>
    </lineage>
</organism>
<evidence type="ECO:0000313" key="1">
    <source>
        <dbReference type="EMBL" id="MBW6408964.1"/>
    </source>
</evidence>
<evidence type="ECO:0008006" key="3">
    <source>
        <dbReference type="Google" id="ProtNLM"/>
    </source>
</evidence>
<dbReference type="EMBL" id="JAHXPT010000002">
    <property type="protein sequence ID" value="MBW6408964.1"/>
    <property type="molecule type" value="Genomic_DNA"/>
</dbReference>
<name>A0ABS7AK66_9CLOT</name>
<sequence>MEQFSSLIRITTLSNYNNMQEILANTDENTAIDNRIILLPVSPSDLMFNEEGDSQTIKLMNYGELPVSMNRKLATWGISSFFPSFKYPFVNGDIKDPYSYYCDTLLTWKNNQTPLAFMFKTWGEYYNCQIKSFKFGRKDASQNVYYDIQFQEYKTLNLESGENGATDYPANMYYPDEGESIQDMAKKLYGSSEYYKTIMTLNNLTSPVIMAETGYKIR</sequence>
<accession>A0ABS7AK66</accession>
<comment type="caution">
    <text evidence="1">The sequence shown here is derived from an EMBL/GenBank/DDBJ whole genome shotgun (WGS) entry which is preliminary data.</text>
</comment>
<protein>
    <recommendedName>
        <fullName evidence="3">LysM domain-containing protein</fullName>
    </recommendedName>
</protein>
<evidence type="ECO:0000313" key="2">
    <source>
        <dbReference type="Proteomes" id="UP001519921"/>
    </source>
</evidence>
<proteinExistence type="predicted"/>